<name>A0A6N8SIJ9_9HYPH</name>
<dbReference type="EMBL" id="WUMK01000011">
    <property type="protein sequence ID" value="MXN48571.1"/>
    <property type="molecule type" value="Genomic_DNA"/>
</dbReference>
<keyword evidence="2" id="KW-1185">Reference proteome</keyword>
<dbReference type="Proteomes" id="UP000435802">
    <property type="component" value="Unassembled WGS sequence"/>
</dbReference>
<proteinExistence type="predicted"/>
<dbReference type="AlphaFoldDB" id="A0A6N8SIJ9"/>
<reference evidence="1 2" key="1">
    <citation type="submission" date="2019-12" db="EMBL/GenBank/DDBJ databases">
        <title>Shinella kummerowiae sp. nov., a symbiotic bacterium isolated from root nodules of the herbal legume Kummerowia stipulacea.</title>
        <authorList>
            <person name="Gao J."/>
        </authorList>
    </citation>
    <scope>NUCLEOTIDE SEQUENCE [LARGE SCALE GENOMIC DNA]</scope>
    <source>
        <strain evidence="1 2">CCBAU 25048</strain>
    </source>
</reference>
<evidence type="ECO:0000313" key="2">
    <source>
        <dbReference type="Proteomes" id="UP000435802"/>
    </source>
</evidence>
<organism evidence="1 2">
    <name type="scientific">Shinella kummerowiae</name>
    <dbReference type="NCBI Taxonomy" id="417745"/>
    <lineage>
        <taxon>Bacteria</taxon>
        <taxon>Pseudomonadati</taxon>
        <taxon>Pseudomonadota</taxon>
        <taxon>Alphaproteobacteria</taxon>
        <taxon>Hyphomicrobiales</taxon>
        <taxon>Rhizobiaceae</taxon>
        <taxon>Shinella</taxon>
    </lineage>
</organism>
<protein>
    <submittedName>
        <fullName evidence="1">Uncharacterized protein</fullName>
    </submittedName>
</protein>
<comment type="caution">
    <text evidence="1">The sequence shown here is derived from an EMBL/GenBank/DDBJ whole genome shotgun (WGS) entry which is preliminary data.</text>
</comment>
<dbReference type="RefSeq" id="WP_160862070.1">
    <property type="nucleotide sequence ID" value="NZ_JAODWE010000003.1"/>
</dbReference>
<sequence>MDDIAGIFTSTTERTAWNITARHLARGQKDPVIMIIDGIEEERRRCIELLQAFAGRDVDIPAFMVDPNHQL</sequence>
<accession>A0A6N8SIJ9</accession>
<evidence type="ECO:0000313" key="1">
    <source>
        <dbReference type="EMBL" id="MXN48571.1"/>
    </source>
</evidence>
<dbReference type="OrthoDB" id="8421489at2"/>
<gene>
    <name evidence="1" type="ORF">GR138_25495</name>
</gene>